<sequence length="81" mass="8704">MAAMNLLQTKHGLDCLCGGDMVWSVTTPRTEAEKSHVAAWVLRLGHGLMAVARPGNDGGARGDSTVWTMKEVSPGIVDERR</sequence>
<organism evidence="1 2">
    <name type="scientific">Rubus argutus</name>
    <name type="common">Southern blackberry</name>
    <dbReference type="NCBI Taxonomy" id="59490"/>
    <lineage>
        <taxon>Eukaryota</taxon>
        <taxon>Viridiplantae</taxon>
        <taxon>Streptophyta</taxon>
        <taxon>Embryophyta</taxon>
        <taxon>Tracheophyta</taxon>
        <taxon>Spermatophyta</taxon>
        <taxon>Magnoliopsida</taxon>
        <taxon>eudicotyledons</taxon>
        <taxon>Gunneridae</taxon>
        <taxon>Pentapetalae</taxon>
        <taxon>rosids</taxon>
        <taxon>fabids</taxon>
        <taxon>Rosales</taxon>
        <taxon>Rosaceae</taxon>
        <taxon>Rosoideae</taxon>
        <taxon>Rosoideae incertae sedis</taxon>
        <taxon>Rubus</taxon>
    </lineage>
</organism>
<gene>
    <name evidence="1" type="ORF">M0R45_030861</name>
</gene>
<evidence type="ECO:0000313" key="2">
    <source>
        <dbReference type="Proteomes" id="UP001457282"/>
    </source>
</evidence>
<dbReference type="Proteomes" id="UP001457282">
    <property type="component" value="Unassembled WGS sequence"/>
</dbReference>
<protein>
    <submittedName>
        <fullName evidence="1">Uncharacterized protein</fullName>
    </submittedName>
</protein>
<evidence type="ECO:0000313" key="1">
    <source>
        <dbReference type="EMBL" id="KAK9922396.1"/>
    </source>
</evidence>
<dbReference type="EMBL" id="JBEDUW010000006">
    <property type="protein sequence ID" value="KAK9922396.1"/>
    <property type="molecule type" value="Genomic_DNA"/>
</dbReference>
<comment type="caution">
    <text evidence="1">The sequence shown here is derived from an EMBL/GenBank/DDBJ whole genome shotgun (WGS) entry which is preliminary data.</text>
</comment>
<reference evidence="1 2" key="1">
    <citation type="journal article" date="2023" name="G3 (Bethesda)">
        <title>A chromosome-length genome assembly and annotation of blackberry (Rubus argutus, cv. 'Hillquist').</title>
        <authorList>
            <person name="Bruna T."/>
            <person name="Aryal R."/>
            <person name="Dudchenko O."/>
            <person name="Sargent D.J."/>
            <person name="Mead D."/>
            <person name="Buti M."/>
            <person name="Cavallini A."/>
            <person name="Hytonen T."/>
            <person name="Andres J."/>
            <person name="Pham M."/>
            <person name="Weisz D."/>
            <person name="Mascagni F."/>
            <person name="Usai G."/>
            <person name="Natali L."/>
            <person name="Bassil N."/>
            <person name="Fernandez G.E."/>
            <person name="Lomsadze A."/>
            <person name="Armour M."/>
            <person name="Olukolu B."/>
            <person name="Poorten T."/>
            <person name="Britton C."/>
            <person name="Davik J."/>
            <person name="Ashrafi H."/>
            <person name="Aiden E.L."/>
            <person name="Borodovsky M."/>
            <person name="Worthington M."/>
        </authorList>
    </citation>
    <scope>NUCLEOTIDE SEQUENCE [LARGE SCALE GENOMIC DNA]</scope>
    <source>
        <strain evidence="1">PI 553951</strain>
    </source>
</reference>
<dbReference type="AlphaFoldDB" id="A0AAW1WCL4"/>
<proteinExistence type="predicted"/>
<name>A0AAW1WCL4_RUBAR</name>
<keyword evidence="2" id="KW-1185">Reference proteome</keyword>
<accession>A0AAW1WCL4</accession>